<dbReference type="FunFam" id="1.10.630.10:FF:000042">
    <property type="entry name" value="Cytochrome P450"/>
    <property type="match status" value="1"/>
</dbReference>
<name>A0AAN9TPX1_9HEMI</name>
<evidence type="ECO:0008006" key="17">
    <source>
        <dbReference type="Google" id="ProtNLM"/>
    </source>
</evidence>
<keyword evidence="5 13" id="KW-0349">Heme</keyword>
<dbReference type="PRINTS" id="PR00463">
    <property type="entry name" value="EP450I"/>
</dbReference>
<dbReference type="GO" id="GO:0020037">
    <property type="term" value="F:heme binding"/>
    <property type="evidence" value="ECO:0007669"/>
    <property type="project" value="InterPro"/>
</dbReference>
<reference evidence="15 16" key="1">
    <citation type="submission" date="2024-03" db="EMBL/GenBank/DDBJ databases">
        <title>Adaptation during the transition from Ophiocordyceps entomopathogen to insect associate is accompanied by gene loss and intensified selection.</title>
        <authorList>
            <person name="Ward C.M."/>
            <person name="Onetto C.A."/>
            <person name="Borneman A.R."/>
        </authorList>
    </citation>
    <scope>NUCLEOTIDE SEQUENCE [LARGE SCALE GENOMIC DNA]</scope>
    <source>
        <strain evidence="15">AWRI1</strain>
        <tissue evidence="15">Single Adult Female</tissue>
    </source>
</reference>
<comment type="caution">
    <text evidence="15">The sequence shown here is derived from an EMBL/GenBank/DDBJ whole genome shotgun (WGS) entry which is preliminary data.</text>
</comment>
<evidence type="ECO:0000256" key="11">
    <source>
        <dbReference type="ARBA" id="ARBA00023033"/>
    </source>
</evidence>
<comment type="similarity">
    <text evidence="4 14">Belongs to the cytochrome P450 family.</text>
</comment>
<dbReference type="PROSITE" id="PS00086">
    <property type="entry name" value="CYTOCHROME_P450"/>
    <property type="match status" value="1"/>
</dbReference>
<evidence type="ECO:0000256" key="12">
    <source>
        <dbReference type="ARBA" id="ARBA00023136"/>
    </source>
</evidence>
<evidence type="ECO:0000256" key="9">
    <source>
        <dbReference type="ARBA" id="ARBA00023002"/>
    </source>
</evidence>
<dbReference type="Gene3D" id="1.10.630.10">
    <property type="entry name" value="Cytochrome P450"/>
    <property type="match status" value="1"/>
</dbReference>
<protein>
    <recommendedName>
        <fullName evidence="17">Cytochrome P450</fullName>
    </recommendedName>
</protein>
<evidence type="ECO:0000256" key="8">
    <source>
        <dbReference type="ARBA" id="ARBA00022848"/>
    </source>
</evidence>
<evidence type="ECO:0000256" key="7">
    <source>
        <dbReference type="ARBA" id="ARBA00022824"/>
    </source>
</evidence>
<dbReference type="GO" id="GO:0016705">
    <property type="term" value="F:oxidoreductase activity, acting on paired donors, with incorporation or reduction of molecular oxygen"/>
    <property type="evidence" value="ECO:0007669"/>
    <property type="project" value="InterPro"/>
</dbReference>
<dbReference type="InterPro" id="IPR001128">
    <property type="entry name" value="Cyt_P450"/>
</dbReference>
<dbReference type="GO" id="GO:0005789">
    <property type="term" value="C:endoplasmic reticulum membrane"/>
    <property type="evidence" value="ECO:0007669"/>
    <property type="project" value="UniProtKB-SubCell"/>
</dbReference>
<dbReference type="Proteomes" id="UP001367676">
    <property type="component" value="Unassembled WGS sequence"/>
</dbReference>
<keyword evidence="16" id="KW-1185">Reference proteome</keyword>
<evidence type="ECO:0000256" key="14">
    <source>
        <dbReference type="RuleBase" id="RU000461"/>
    </source>
</evidence>
<evidence type="ECO:0000256" key="10">
    <source>
        <dbReference type="ARBA" id="ARBA00023004"/>
    </source>
</evidence>
<dbReference type="PANTHER" id="PTHR24292">
    <property type="entry name" value="CYTOCHROME P450"/>
    <property type="match status" value="1"/>
</dbReference>
<dbReference type="InterPro" id="IPR036396">
    <property type="entry name" value="Cyt_P450_sf"/>
</dbReference>
<proteinExistence type="inferred from homology"/>
<evidence type="ECO:0000256" key="13">
    <source>
        <dbReference type="PIRSR" id="PIRSR602401-1"/>
    </source>
</evidence>
<dbReference type="InterPro" id="IPR002401">
    <property type="entry name" value="Cyt_P450_E_grp-I"/>
</dbReference>
<evidence type="ECO:0000256" key="3">
    <source>
        <dbReference type="ARBA" id="ARBA00004406"/>
    </source>
</evidence>
<evidence type="ECO:0000313" key="16">
    <source>
        <dbReference type="Proteomes" id="UP001367676"/>
    </source>
</evidence>
<dbReference type="EMBL" id="JBBCAQ010000007">
    <property type="protein sequence ID" value="KAK7602692.1"/>
    <property type="molecule type" value="Genomic_DNA"/>
</dbReference>
<evidence type="ECO:0000256" key="6">
    <source>
        <dbReference type="ARBA" id="ARBA00022723"/>
    </source>
</evidence>
<evidence type="ECO:0000256" key="1">
    <source>
        <dbReference type="ARBA" id="ARBA00001971"/>
    </source>
</evidence>
<keyword evidence="11 14" id="KW-0503">Monooxygenase</keyword>
<organism evidence="15 16">
    <name type="scientific">Parthenolecanium corni</name>
    <dbReference type="NCBI Taxonomy" id="536013"/>
    <lineage>
        <taxon>Eukaryota</taxon>
        <taxon>Metazoa</taxon>
        <taxon>Ecdysozoa</taxon>
        <taxon>Arthropoda</taxon>
        <taxon>Hexapoda</taxon>
        <taxon>Insecta</taxon>
        <taxon>Pterygota</taxon>
        <taxon>Neoptera</taxon>
        <taxon>Paraneoptera</taxon>
        <taxon>Hemiptera</taxon>
        <taxon>Sternorrhyncha</taxon>
        <taxon>Coccoidea</taxon>
        <taxon>Coccidae</taxon>
        <taxon>Parthenolecanium</taxon>
    </lineage>
</organism>
<dbReference type="PANTHER" id="PTHR24292:SF54">
    <property type="entry name" value="CYP9F3-RELATED"/>
    <property type="match status" value="1"/>
</dbReference>
<dbReference type="PRINTS" id="PR00385">
    <property type="entry name" value="P450"/>
</dbReference>
<dbReference type="SUPFAM" id="SSF48264">
    <property type="entry name" value="Cytochrome P450"/>
    <property type="match status" value="1"/>
</dbReference>
<dbReference type="CDD" id="cd11056">
    <property type="entry name" value="CYP6-like"/>
    <property type="match status" value="1"/>
</dbReference>
<sequence>MWLFGALIAFASILALVLLRKRFNYWRKNGVPSTSPWTILGDLWPTFVKGRIVPFVYNDIYKAFPNEKLVGIYDLINPNLIVRDPELVGTIMIKDFRHFQDRVTIKKRRNRLEYHLVVLCGEQWKSMRTKIVPTFSANKLKSMIPMMEYCAQILDSHLREKTLTGESFDVKEVSSRFTLDVIGCCMFGLHFNSLNDPNSEYRNIGKMMINVRGIQGILQLLRLVFPKLLEYFNISELPAPLLPFFTKLLKQSEELRKHESTKRNDMMQLLLDIRDQEELDNAPDEGGISFNDNVILSNVFLFYLAGFETTAGTISFCLYELALNPDVQSKLRQEVRAVLQANSAELTYKTLKQLPYLEMVISETLRKYPPGTFTNRICTEAYKLPGSSFTLEPGTRLTLPIYSIHHDEKFYPNPKKFDPERFTPENIESRPPFTYLPFGDGPRMCIASRFAQIEMKLILTRLLSKYEFTTSPKTEIPIQWQSRRFQMIPKNGIHLQVKRLEENE</sequence>
<evidence type="ECO:0000256" key="4">
    <source>
        <dbReference type="ARBA" id="ARBA00010617"/>
    </source>
</evidence>
<accession>A0AAN9TPX1</accession>
<keyword evidence="12" id="KW-0472">Membrane</keyword>
<dbReference type="InterPro" id="IPR050476">
    <property type="entry name" value="Insect_CytP450_Detox"/>
</dbReference>
<keyword evidence="6 13" id="KW-0479">Metal-binding</keyword>
<evidence type="ECO:0000256" key="2">
    <source>
        <dbReference type="ARBA" id="ARBA00004174"/>
    </source>
</evidence>
<dbReference type="GO" id="GO:0004497">
    <property type="term" value="F:monooxygenase activity"/>
    <property type="evidence" value="ECO:0007669"/>
    <property type="project" value="UniProtKB-KW"/>
</dbReference>
<dbReference type="InterPro" id="IPR017972">
    <property type="entry name" value="Cyt_P450_CS"/>
</dbReference>
<dbReference type="GO" id="GO:0005506">
    <property type="term" value="F:iron ion binding"/>
    <property type="evidence" value="ECO:0007669"/>
    <property type="project" value="InterPro"/>
</dbReference>
<dbReference type="AlphaFoldDB" id="A0AAN9TPX1"/>
<comment type="cofactor">
    <cofactor evidence="1 13">
        <name>heme</name>
        <dbReference type="ChEBI" id="CHEBI:30413"/>
    </cofactor>
</comment>
<evidence type="ECO:0000313" key="15">
    <source>
        <dbReference type="EMBL" id="KAK7602692.1"/>
    </source>
</evidence>
<dbReference type="Pfam" id="PF00067">
    <property type="entry name" value="p450"/>
    <property type="match status" value="1"/>
</dbReference>
<keyword evidence="10 13" id="KW-0408">Iron</keyword>
<gene>
    <name evidence="15" type="ORF">V9T40_006666</name>
</gene>
<evidence type="ECO:0000256" key="5">
    <source>
        <dbReference type="ARBA" id="ARBA00022617"/>
    </source>
</evidence>
<comment type="subcellular location">
    <subcellularLocation>
        <location evidence="3">Endoplasmic reticulum membrane</location>
        <topology evidence="3">Peripheral membrane protein</topology>
    </subcellularLocation>
    <subcellularLocation>
        <location evidence="2">Microsome membrane</location>
        <topology evidence="2">Peripheral membrane protein</topology>
    </subcellularLocation>
</comment>
<keyword evidence="7" id="KW-0256">Endoplasmic reticulum</keyword>
<keyword evidence="9 14" id="KW-0560">Oxidoreductase</keyword>
<keyword evidence="8" id="KW-0492">Microsome</keyword>
<feature type="binding site" description="axial binding residue" evidence="13">
    <location>
        <position position="445"/>
    </location>
    <ligand>
        <name>heme</name>
        <dbReference type="ChEBI" id="CHEBI:30413"/>
    </ligand>
    <ligandPart>
        <name>Fe</name>
        <dbReference type="ChEBI" id="CHEBI:18248"/>
    </ligandPart>
</feature>